<proteinExistence type="predicted"/>
<dbReference type="AlphaFoldDB" id="A0A1Y2FRM0"/>
<evidence type="ECO:0000313" key="2">
    <source>
        <dbReference type="EMBL" id="ORY86227.1"/>
    </source>
</evidence>
<keyword evidence="1" id="KW-0732">Signal</keyword>
<keyword evidence="3" id="KW-1185">Reference proteome</keyword>
<comment type="caution">
    <text evidence="2">The sequence shown here is derived from an EMBL/GenBank/DDBJ whole genome shotgun (WGS) entry which is preliminary data.</text>
</comment>
<organism evidence="2 3">
    <name type="scientific">Protomyces lactucae-debilis</name>
    <dbReference type="NCBI Taxonomy" id="2754530"/>
    <lineage>
        <taxon>Eukaryota</taxon>
        <taxon>Fungi</taxon>
        <taxon>Dikarya</taxon>
        <taxon>Ascomycota</taxon>
        <taxon>Taphrinomycotina</taxon>
        <taxon>Taphrinomycetes</taxon>
        <taxon>Taphrinales</taxon>
        <taxon>Protomycetaceae</taxon>
        <taxon>Protomyces</taxon>
    </lineage>
</organism>
<evidence type="ECO:0000313" key="3">
    <source>
        <dbReference type="Proteomes" id="UP000193685"/>
    </source>
</evidence>
<name>A0A1Y2FRM0_PROLT</name>
<reference evidence="2 3" key="1">
    <citation type="submission" date="2016-07" db="EMBL/GenBank/DDBJ databases">
        <title>Pervasive Adenine N6-methylation of Active Genes in Fungi.</title>
        <authorList>
            <consortium name="DOE Joint Genome Institute"/>
            <person name="Mondo S.J."/>
            <person name="Dannebaum R.O."/>
            <person name="Kuo R.C."/>
            <person name="Labutti K."/>
            <person name="Haridas S."/>
            <person name="Kuo A."/>
            <person name="Salamov A."/>
            <person name="Ahrendt S.R."/>
            <person name="Lipzen A."/>
            <person name="Sullivan W."/>
            <person name="Andreopoulos W.B."/>
            <person name="Clum A."/>
            <person name="Lindquist E."/>
            <person name="Daum C."/>
            <person name="Ramamoorthy G.K."/>
            <person name="Gryganskyi A."/>
            <person name="Culley D."/>
            <person name="Magnuson J.K."/>
            <person name="James T.Y."/>
            <person name="O'Malley M.A."/>
            <person name="Stajich J.E."/>
            <person name="Spatafora J.W."/>
            <person name="Visel A."/>
            <person name="Grigoriev I.V."/>
        </authorList>
    </citation>
    <scope>NUCLEOTIDE SEQUENCE [LARGE SCALE GENOMIC DNA]</scope>
    <source>
        <strain evidence="2 3">12-1054</strain>
    </source>
</reference>
<protein>
    <submittedName>
        <fullName evidence="2">Uncharacterized protein</fullName>
    </submittedName>
</protein>
<feature type="signal peptide" evidence="1">
    <location>
        <begin position="1"/>
        <end position="22"/>
    </location>
</feature>
<evidence type="ECO:0000256" key="1">
    <source>
        <dbReference type="SAM" id="SignalP"/>
    </source>
</evidence>
<accession>A0A1Y2FRM0</accession>
<sequence>MGAHFIWQKMALLLQFVHMLQCLPAATTKPELPNCGSQTSSFSIKVTAATTNQPDCSATQASDCGTLVKSTFPTTRPFSVCQKRGTKVFGKVQLSELCNAEKGLLTCGCLYTFVFQGLESTDYCKPSRLLDRITTRLTFPKKSLQTQGVDSTCGLKVNEGFSLSWPQKA</sequence>
<dbReference type="EMBL" id="MCFI01000003">
    <property type="protein sequence ID" value="ORY86227.1"/>
    <property type="molecule type" value="Genomic_DNA"/>
</dbReference>
<gene>
    <name evidence="2" type="ORF">BCR37DRAFT_210119</name>
</gene>
<dbReference type="GeneID" id="63783018"/>
<dbReference type="RefSeq" id="XP_040727409.1">
    <property type="nucleotide sequence ID" value="XM_040866419.1"/>
</dbReference>
<dbReference type="Proteomes" id="UP000193685">
    <property type="component" value="Unassembled WGS sequence"/>
</dbReference>
<feature type="chain" id="PRO_5012372739" evidence="1">
    <location>
        <begin position="23"/>
        <end position="169"/>
    </location>
</feature>